<evidence type="ECO:0000256" key="10">
    <source>
        <dbReference type="PIRNR" id="PIRNR006268"/>
    </source>
</evidence>
<dbReference type="SUPFAM" id="SSF143631">
    <property type="entry name" value="ApbE-like"/>
    <property type="match status" value="1"/>
</dbReference>
<dbReference type="InterPro" id="IPR003374">
    <property type="entry name" value="ApbE-like_sf"/>
</dbReference>
<comment type="catalytic activity">
    <reaction evidence="9 10">
        <text>L-threonyl-[protein] + FAD = FMN-L-threonyl-[protein] + AMP + H(+)</text>
        <dbReference type="Rhea" id="RHEA:36847"/>
        <dbReference type="Rhea" id="RHEA-COMP:11060"/>
        <dbReference type="Rhea" id="RHEA-COMP:11061"/>
        <dbReference type="ChEBI" id="CHEBI:15378"/>
        <dbReference type="ChEBI" id="CHEBI:30013"/>
        <dbReference type="ChEBI" id="CHEBI:57692"/>
        <dbReference type="ChEBI" id="CHEBI:74257"/>
        <dbReference type="ChEBI" id="CHEBI:456215"/>
        <dbReference type="EC" id="2.7.1.180"/>
    </reaction>
</comment>
<dbReference type="GO" id="GO:0046872">
    <property type="term" value="F:metal ion binding"/>
    <property type="evidence" value="ECO:0007669"/>
    <property type="project" value="UniProtKB-UniRule"/>
</dbReference>
<dbReference type="AlphaFoldDB" id="A0A918F7F3"/>
<name>A0A918F7F3_9DEIO</name>
<accession>A0A918F7F3</accession>
<dbReference type="PIRSF" id="PIRSF006268">
    <property type="entry name" value="ApbE"/>
    <property type="match status" value="1"/>
</dbReference>
<keyword evidence="4 10" id="KW-0808">Transferase</keyword>
<comment type="cofactor">
    <cofactor evidence="11">
        <name>Mg(2+)</name>
        <dbReference type="ChEBI" id="CHEBI:18420"/>
    </cofactor>
    <cofactor evidence="11">
        <name>Mn(2+)</name>
        <dbReference type="ChEBI" id="CHEBI:29035"/>
    </cofactor>
    <text evidence="11">Magnesium. Can also use manganese.</text>
</comment>
<feature type="binding site" evidence="11">
    <location>
        <position position="306"/>
    </location>
    <ligand>
        <name>Mg(2+)</name>
        <dbReference type="ChEBI" id="CHEBI:18420"/>
    </ligand>
</feature>
<proteinExistence type="inferred from homology"/>
<dbReference type="PANTHER" id="PTHR30040">
    <property type="entry name" value="THIAMINE BIOSYNTHESIS LIPOPROTEIN APBE"/>
    <property type="match status" value="1"/>
</dbReference>
<dbReference type="EC" id="2.7.1.180" evidence="1 10"/>
<keyword evidence="6 10" id="KW-0274">FAD</keyword>
<keyword evidence="5 10" id="KW-0479">Metal-binding</keyword>
<evidence type="ECO:0000256" key="7">
    <source>
        <dbReference type="ARBA" id="ARBA00022842"/>
    </source>
</evidence>
<dbReference type="InterPro" id="IPR024932">
    <property type="entry name" value="ApbE"/>
</dbReference>
<dbReference type="Proteomes" id="UP000603865">
    <property type="component" value="Unassembled WGS sequence"/>
</dbReference>
<comment type="caution">
    <text evidence="12">The sequence shown here is derived from an EMBL/GenBank/DDBJ whole genome shotgun (WGS) entry which is preliminary data.</text>
</comment>
<evidence type="ECO:0000313" key="12">
    <source>
        <dbReference type="EMBL" id="GGR07504.1"/>
    </source>
</evidence>
<gene>
    <name evidence="12" type="ORF">GCM10008957_20240</name>
</gene>
<evidence type="ECO:0000256" key="5">
    <source>
        <dbReference type="ARBA" id="ARBA00022723"/>
    </source>
</evidence>
<keyword evidence="7 10" id="KW-0460">Magnesium</keyword>
<evidence type="ECO:0000256" key="9">
    <source>
        <dbReference type="ARBA" id="ARBA00048540"/>
    </source>
</evidence>
<evidence type="ECO:0000256" key="8">
    <source>
        <dbReference type="ARBA" id="ARBA00031306"/>
    </source>
</evidence>
<dbReference type="GO" id="GO:0016740">
    <property type="term" value="F:transferase activity"/>
    <property type="evidence" value="ECO:0007669"/>
    <property type="project" value="UniProtKB-UniRule"/>
</dbReference>
<evidence type="ECO:0000256" key="4">
    <source>
        <dbReference type="ARBA" id="ARBA00022679"/>
    </source>
</evidence>
<sequence length="357" mass="38112">MPGTLSAQMKLLSPSLPPLLRLRRLFVRGSALTRSTEYVQGVLGTSLEIQVLAHSQTEGQAAIRAALNEIERLEHVFSRFDPHSELNRWLSDLSLRPSEELSSLLRRAEEWRSLTGGAFHPGSEALTQLWRDAEQQTLSPENAAPGPDEAALSRVLERLNSPVWSEEDSWRPALPLNLNAFAKGYIVDRAAQAAYSVLQPGSAAEVLVNIGGDLRHIAAPNRGPGIGGVPVNVMNPRTPYDNAAPLTQIQLQGQGLATSGGAFRGFVIGGTRASHVLDPRSGRPVEHVISASVLAPTCADADALATAFSVLGPSESLALAEQLPGVSCLLVLADGQQQRSREFPPPSLAADQSLTSD</sequence>
<organism evidence="12 13">
    <name type="scientific">Deinococcus ruber</name>
    <dbReference type="NCBI Taxonomy" id="1848197"/>
    <lineage>
        <taxon>Bacteria</taxon>
        <taxon>Thermotogati</taxon>
        <taxon>Deinococcota</taxon>
        <taxon>Deinococci</taxon>
        <taxon>Deinococcales</taxon>
        <taxon>Deinococcaceae</taxon>
        <taxon>Deinococcus</taxon>
    </lineage>
</organism>
<evidence type="ECO:0000313" key="13">
    <source>
        <dbReference type="Proteomes" id="UP000603865"/>
    </source>
</evidence>
<feature type="binding site" evidence="11">
    <location>
        <position position="180"/>
    </location>
    <ligand>
        <name>Mg(2+)</name>
        <dbReference type="ChEBI" id="CHEBI:18420"/>
    </ligand>
</feature>
<keyword evidence="13" id="KW-1185">Reference proteome</keyword>
<evidence type="ECO:0000256" key="11">
    <source>
        <dbReference type="PIRSR" id="PIRSR006268-2"/>
    </source>
</evidence>
<reference evidence="12" key="1">
    <citation type="journal article" date="2014" name="Int. J. Syst. Evol. Microbiol.">
        <title>Complete genome sequence of Corynebacterium casei LMG S-19264T (=DSM 44701T), isolated from a smear-ripened cheese.</title>
        <authorList>
            <consortium name="US DOE Joint Genome Institute (JGI-PGF)"/>
            <person name="Walter F."/>
            <person name="Albersmeier A."/>
            <person name="Kalinowski J."/>
            <person name="Ruckert C."/>
        </authorList>
    </citation>
    <scope>NUCLEOTIDE SEQUENCE</scope>
    <source>
        <strain evidence="12">JCM 31311</strain>
    </source>
</reference>
<reference evidence="12" key="2">
    <citation type="submission" date="2020-09" db="EMBL/GenBank/DDBJ databases">
        <authorList>
            <person name="Sun Q."/>
            <person name="Ohkuma M."/>
        </authorList>
    </citation>
    <scope>NUCLEOTIDE SEQUENCE</scope>
    <source>
        <strain evidence="12">JCM 31311</strain>
    </source>
</reference>
<keyword evidence="3 10" id="KW-0285">Flavoprotein</keyword>
<comment type="similarity">
    <text evidence="10">Belongs to the ApbE family.</text>
</comment>
<dbReference type="EMBL" id="BMQL01000009">
    <property type="protein sequence ID" value="GGR07504.1"/>
    <property type="molecule type" value="Genomic_DNA"/>
</dbReference>
<evidence type="ECO:0000256" key="2">
    <source>
        <dbReference type="ARBA" id="ARBA00016337"/>
    </source>
</evidence>
<dbReference type="PANTHER" id="PTHR30040:SF2">
    <property type="entry name" value="FAD:PROTEIN FMN TRANSFERASE"/>
    <property type="match status" value="1"/>
</dbReference>
<evidence type="ECO:0000256" key="3">
    <source>
        <dbReference type="ARBA" id="ARBA00022630"/>
    </source>
</evidence>
<evidence type="ECO:0000256" key="1">
    <source>
        <dbReference type="ARBA" id="ARBA00011955"/>
    </source>
</evidence>
<dbReference type="Gene3D" id="3.10.520.10">
    <property type="entry name" value="ApbE-like domains"/>
    <property type="match status" value="1"/>
</dbReference>
<evidence type="ECO:0000256" key="6">
    <source>
        <dbReference type="ARBA" id="ARBA00022827"/>
    </source>
</evidence>
<protein>
    <recommendedName>
        <fullName evidence="2 10">FAD:protein FMN transferase</fullName>
        <ecNumber evidence="1 10">2.7.1.180</ecNumber>
    </recommendedName>
    <alternativeName>
        <fullName evidence="8 10">Flavin transferase</fullName>
    </alternativeName>
</protein>
<dbReference type="Pfam" id="PF02424">
    <property type="entry name" value="ApbE"/>
    <property type="match status" value="1"/>
</dbReference>
<feature type="binding site" evidence="11">
    <location>
        <position position="302"/>
    </location>
    <ligand>
        <name>Mg(2+)</name>
        <dbReference type="ChEBI" id="CHEBI:18420"/>
    </ligand>
</feature>